<dbReference type="EMBL" id="OX459123">
    <property type="protein sequence ID" value="CAI9111137.1"/>
    <property type="molecule type" value="Genomic_DNA"/>
</dbReference>
<name>A0AAV1DV04_OLDCO</name>
<accession>A0AAV1DV04</accession>
<gene>
    <name evidence="2" type="ORF">OLC1_LOCUS18630</name>
</gene>
<organism evidence="2 3">
    <name type="scientific">Oldenlandia corymbosa var. corymbosa</name>
    <dbReference type="NCBI Taxonomy" id="529605"/>
    <lineage>
        <taxon>Eukaryota</taxon>
        <taxon>Viridiplantae</taxon>
        <taxon>Streptophyta</taxon>
        <taxon>Embryophyta</taxon>
        <taxon>Tracheophyta</taxon>
        <taxon>Spermatophyta</taxon>
        <taxon>Magnoliopsida</taxon>
        <taxon>eudicotyledons</taxon>
        <taxon>Gunneridae</taxon>
        <taxon>Pentapetalae</taxon>
        <taxon>asterids</taxon>
        <taxon>lamiids</taxon>
        <taxon>Gentianales</taxon>
        <taxon>Rubiaceae</taxon>
        <taxon>Rubioideae</taxon>
        <taxon>Spermacoceae</taxon>
        <taxon>Hedyotis-Oldenlandia complex</taxon>
        <taxon>Oldenlandia</taxon>
    </lineage>
</organism>
<evidence type="ECO:0000313" key="2">
    <source>
        <dbReference type="EMBL" id="CAI9111137.1"/>
    </source>
</evidence>
<evidence type="ECO:0000256" key="1">
    <source>
        <dbReference type="SAM" id="MobiDB-lite"/>
    </source>
</evidence>
<dbReference type="Proteomes" id="UP001161247">
    <property type="component" value="Chromosome 6"/>
</dbReference>
<feature type="compositionally biased region" description="Polar residues" evidence="1">
    <location>
        <begin position="111"/>
        <end position="121"/>
    </location>
</feature>
<keyword evidence="3" id="KW-1185">Reference proteome</keyword>
<dbReference type="PANTHER" id="PTHR35737">
    <property type="entry name" value="CRYPTIC LOCI REGULATOR"/>
    <property type="match status" value="1"/>
</dbReference>
<dbReference type="PANTHER" id="PTHR35737:SF1">
    <property type="entry name" value="CRYPTIC LOCI REGULATOR"/>
    <property type="match status" value="1"/>
</dbReference>
<reference evidence="2" key="1">
    <citation type="submission" date="2023-03" db="EMBL/GenBank/DDBJ databases">
        <authorList>
            <person name="Julca I."/>
        </authorList>
    </citation>
    <scope>NUCLEOTIDE SEQUENCE</scope>
</reference>
<feature type="region of interest" description="Disordered" evidence="1">
    <location>
        <begin position="89"/>
        <end position="121"/>
    </location>
</feature>
<protein>
    <submittedName>
        <fullName evidence="2">OLC1v1011279C1</fullName>
    </submittedName>
</protein>
<sequence>MAASVIEIIDEEWELVNDDGFVYKRKKRPRLESTADVASASAPPPPDPAVEEKNRRQRKKMALLKLREKYQQEILQWEQLSNRLNEVQQKSPILQKHKSAESNEVSASSSPQPETLPGSSGRQLVDELLSLAEAQEAIIEDLSNLCDIAEGLCSKREEEMKKKFTELPIWKSSPRELIVSLCQD</sequence>
<dbReference type="AlphaFoldDB" id="A0AAV1DV04"/>
<proteinExistence type="predicted"/>
<feature type="region of interest" description="Disordered" evidence="1">
    <location>
        <begin position="24"/>
        <end position="58"/>
    </location>
</feature>
<evidence type="ECO:0000313" key="3">
    <source>
        <dbReference type="Proteomes" id="UP001161247"/>
    </source>
</evidence>